<dbReference type="AlphaFoldDB" id="A0A1I1Y9E0"/>
<reference evidence="2" key="1">
    <citation type="submission" date="2016-10" db="EMBL/GenBank/DDBJ databases">
        <authorList>
            <person name="Varghese N."/>
            <person name="Submissions S."/>
        </authorList>
    </citation>
    <scope>NUCLEOTIDE SEQUENCE [LARGE SCALE GENOMIC DNA]</scope>
    <source>
        <strain evidence="2">DSM 45004</strain>
    </source>
</reference>
<sequence>MLYDKEPGLLDSLLGGARDLKEAAGMLSDARDSLDGSDDLDQGIVDGRGRANIVPTDATGKAFSRTAGQVLNIVYLTPERATSGGFFPSGVNGSINTSADNT</sequence>
<accession>A0A1I1Y9E0</accession>
<proteinExistence type="predicted"/>
<protein>
    <submittedName>
        <fullName evidence="1">Uncharacterized protein</fullName>
    </submittedName>
</protein>
<organism evidence="1 2">
    <name type="scientific">Actinopolyspora alba</name>
    <dbReference type="NCBI Taxonomy" id="673379"/>
    <lineage>
        <taxon>Bacteria</taxon>
        <taxon>Bacillati</taxon>
        <taxon>Actinomycetota</taxon>
        <taxon>Actinomycetes</taxon>
        <taxon>Actinopolysporales</taxon>
        <taxon>Actinopolysporaceae</taxon>
        <taxon>Actinopolyspora</taxon>
        <taxon>Actinopolyspora alba group</taxon>
    </lineage>
</organism>
<gene>
    <name evidence="1" type="ORF">SAMN04487819_108270</name>
</gene>
<evidence type="ECO:0000313" key="1">
    <source>
        <dbReference type="EMBL" id="SFE16197.1"/>
    </source>
</evidence>
<dbReference type="Proteomes" id="UP000198716">
    <property type="component" value="Unassembled WGS sequence"/>
</dbReference>
<name>A0A1I1Y9E0_9ACTN</name>
<keyword evidence="2" id="KW-1185">Reference proteome</keyword>
<evidence type="ECO:0000313" key="2">
    <source>
        <dbReference type="Proteomes" id="UP000198716"/>
    </source>
</evidence>
<dbReference type="EMBL" id="FOMZ01000008">
    <property type="protein sequence ID" value="SFE16197.1"/>
    <property type="molecule type" value="Genomic_DNA"/>
</dbReference>